<comment type="similarity">
    <text evidence="1">Belongs to the EamA transporter family.</text>
</comment>
<keyword evidence="2" id="KW-1133">Transmembrane helix</keyword>
<evidence type="ECO:0000259" key="3">
    <source>
        <dbReference type="Pfam" id="PF00892"/>
    </source>
</evidence>
<organism evidence="4 5">
    <name type="scientific">Pseudonocardia eucalypti</name>
    <dbReference type="NCBI Taxonomy" id="648755"/>
    <lineage>
        <taxon>Bacteria</taxon>
        <taxon>Bacillati</taxon>
        <taxon>Actinomycetota</taxon>
        <taxon>Actinomycetes</taxon>
        <taxon>Pseudonocardiales</taxon>
        <taxon>Pseudonocardiaceae</taxon>
        <taxon>Pseudonocardia</taxon>
    </lineage>
</organism>
<accession>A0ABP9QE75</accession>
<proteinExistence type="inferred from homology"/>
<dbReference type="InterPro" id="IPR037185">
    <property type="entry name" value="EmrE-like"/>
</dbReference>
<comment type="caution">
    <text evidence="4">The sequence shown here is derived from an EMBL/GenBank/DDBJ whole genome shotgun (WGS) entry which is preliminary data.</text>
</comment>
<dbReference type="Proteomes" id="UP001428817">
    <property type="component" value="Unassembled WGS sequence"/>
</dbReference>
<keyword evidence="2" id="KW-0812">Transmembrane</keyword>
<keyword evidence="5" id="KW-1185">Reference proteome</keyword>
<evidence type="ECO:0000313" key="5">
    <source>
        <dbReference type="Proteomes" id="UP001428817"/>
    </source>
</evidence>
<gene>
    <name evidence="4" type="ORF">GCM10023321_43160</name>
</gene>
<protein>
    <recommendedName>
        <fullName evidence="3">EamA domain-containing protein</fullName>
    </recommendedName>
</protein>
<keyword evidence="2" id="KW-0472">Membrane</keyword>
<feature type="transmembrane region" description="Helical" evidence="2">
    <location>
        <begin position="47"/>
        <end position="66"/>
    </location>
</feature>
<name>A0ABP9QE75_9PSEU</name>
<sequence>MISQVAGWLLIAGALARMSAATGATLMLLEPIAAVGFGVLLLGEQPSGLQLTGCAVAIAAVCFAGRNPGVATERRRGRPSPLAAAEVAEQPAVGLGRGRGVLVPRADA</sequence>
<feature type="domain" description="EamA" evidence="3">
    <location>
        <begin position="5"/>
        <end position="64"/>
    </location>
</feature>
<evidence type="ECO:0000313" key="4">
    <source>
        <dbReference type="EMBL" id="GAA5160448.1"/>
    </source>
</evidence>
<evidence type="ECO:0000256" key="2">
    <source>
        <dbReference type="SAM" id="Phobius"/>
    </source>
</evidence>
<dbReference type="EMBL" id="BAABJP010000020">
    <property type="protein sequence ID" value="GAA5160448.1"/>
    <property type="molecule type" value="Genomic_DNA"/>
</dbReference>
<evidence type="ECO:0000256" key="1">
    <source>
        <dbReference type="ARBA" id="ARBA00007362"/>
    </source>
</evidence>
<dbReference type="InterPro" id="IPR000620">
    <property type="entry name" value="EamA_dom"/>
</dbReference>
<reference evidence="5" key="1">
    <citation type="journal article" date="2019" name="Int. J. Syst. Evol. Microbiol.">
        <title>The Global Catalogue of Microorganisms (GCM) 10K type strain sequencing project: providing services to taxonomists for standard genome sequencing and annotation.</title>
        <authorList>
            <consortium name="The Broad Institute Genomics Platform"/>
            <consortium name="The Broad Institute Genome Sequencing Center for Infectious Disease"/>
            <person name="Wu L."/>
            <person name="Ma J."/>
        </authorList>
    </citation>
    <scope>NUCLEOTIDE SEQUENCE [LARGE SCALE GENOMIC DNA]</scope>
    <source>
        <strain evidence="5">JCM 18303</strain>
    </source>
</reference>
<dbReference type="Pfam" id="PF00892">
    <property type="entry name" value="EamA"/>
    <property type="match status" value="1"/>
</dbReference>
<dbReference type="SUPFAM" id="SSF103481">
    <property type="entry name" value="Multidrug resistance efflux transporter EmrE"/>
    <property type="match status" value="1"/>
</dbReference>